<dbReference type="EMBL" id="KV878242">
    <property type="protein sequence ID" value="OJZ86223.1"/>
    <property type="molecule type" value="Genomic_DNA"/>
</dbReference>
<name>A0A1M3THM8_ASPLC</name>
<sequence length="153" mass="17018">MGSKEMRKLTVMSIFRGDPKSSSMVHAQSASQASLELAEPDLLRIREDYFSYLDTRQACTSKFSRDDPPCYIGIQSSHGIQQLLKTASVSVCLIHFPHHAQQGGFYIAGLLFRNDQIYSSNAHIIEEMLSAQLLIIFGSKRKSGEDIGANYTA</sequence>
<dbReference type="VEuPathDB" id="FungiDB:ASPFODRAFT_33809"/>
<dbReference type="AlphaFoldDB" id="A0A1M3THM8"/>
<gene>
    <name evidence="1" type="ORF">ASPFODRAFT_33809</name>
</gene>
<evidence type="ECO:0000313" key="2">
    <source>
        <dbReference type="Proteomes" id="UP000184063"/>
    </source>
</evidence>
<proteinExistence type="predicted"/>
<organism evidence="1 2">
    <name type="scientific">Aspergillus luchuensis (strain CBS 106.47)</name>
    <dbReference type="NCBI Taxonomy" id="1137211"/>
    <lineage>
        <taxon>Eukaryota</taxon>
        <taxon>Fungi</taxon>
        <taxon>Dikarya</taxon>
        <taxon>Ascomycota</taxon>
        <taxon>Pezizomycotina</taxon>
        <taxon>Eurotiomycetes</taxon>
        <taxon>Eurotiomycetidae</taxon>
        <taxon>Eurotiales</taxon>
        <taxon>Aspergillaceae</taxon>
        <taxon>Aspergillus</taxon>
        <taxon>Aspergillus subgen. Circumdati</taxon>
    </lineage>
</organism>
<evidence type="ECO:0000313" key="1">
    <source>
        <dbReference type="EMBL" id="OJZ86223.1"/>
    </source>
</evidence>
<protein>
    <submittedName>
        <fullName evidence="1">Uncharacterized protein</fullName>
    </submittedName>
</protein>
<reference evidence="2" key="1">
    <citation type="journal article" date="2017" name="Genome Biol.">
        <title>Comparative genomics reveals high biological diversity and specific adaptations in the industrially and medically important fungal genus Aspergillus.</title>
        <authorList>
            <person name="de Vries R.P."/>
            <person name="Riley R."/>
            <person name="Wiebenga A."/>
            <person name="Aguilar-Osorio G."/>
            <person name="Amillis S."/>
            <person name="Uchima C.A."/>
            <person name="Anderluh G."/>
            <person name="Asadollahi M."/>
            <person name="Askin M."/>
            <person name="Barry K."/>
            <person name="Battaglia E."/>
            <person name="Bayram O."/>
            <person name="Benocci T."/>
            <person name="Braus-Stromeyer S.A."/>
            <person name="Caldana C."/>
            <person name="Canovas D."/>
            <person name="Cerqueira G.C."/>
            <person name="Chen F."/>
            <person name="Chen W."/>
            <person name="Choi C."/>
            <person name="Clum A."/>
            <person name="Dos Santos R.A."/>
            <person name="Damasio A.R."/>
            <person name="Diallinas G."/>
            <person name="Emri T."/>
            <person name="Fekete E."/>
            <person name="Flipphi M."/>
            <person name="Freyberg S."/>
            <person name="Gallo A."/>
            <person name="Gournas C."/>
            <person name="Habgood R."/>
            <person name="Hainaut M."/>
            <person name="Harispe M.L."/>
            <person name="Henrissat B."/>
            <person name="Hilden K.S."/>
            <person name="Hope R."/>
            <person name="Hossain A."/>
            <person name="Karabika E."/>
            <person name="Karaffa L."/>
            <person name="Karanyi Z."/>
            <person name="Krasevec N."/>
            <person name="Kuo A."/>
            <person name="Kusch H."/>
            <person name="LaButti K."/>
            <person name="Lagendijk E.L."/>
            <person name="Lapidus A."/>
            <person name="Levasseur A."/>
            <person name="Lindquist E."/>
            <person name="Lipzen A."/>
            <person name="Logrieco A.F."/>
            <person name="MacCabe A."/>
            <person name="Maekelae M.R."/>
            <person name="Malavazi I."/>
            <person name="Melin P."/>
            <person name="Meyer V."/>
            <person name="Mielnichuk N."/>
            <person name="Miskei M."/>
            <person name="Molnar A.P."/>
            <person name="Mule G."/>
            <person name="Ngan C.Y."/>
            <person name="Orejas M."/>
            <person name="Orosz E."/>
            <person name="Ouedraogo J.P."/>
            <person name="Overkamp K.M."/>
            <person name="Park H.-S."/>
            <person name="Perrone G."/>
            <person name="Piumi F."/>
            <person name="Punt P.J."/>
            <person name="Ram A.F."/>
            <person name="Ramon A."/>
            <person name="Rauscher S."/>
            <person name="Record E."/>
            <person name="Riano-Pachon D.M."/>
            <person name="Robert V."/>
            <person name="Roehrig J."/>
            <person name="Ruller R."/>
            <person name="Salamov A."/>
            <person name="Salih N.S."/>
            <person name="Samson R.A."/>
            <person name="Sandor E."/>
            <person name="Sanguinetti M."/>
            <person name="Schuetze T."/>
            <person name="Sepcic K."/>
            <person name="Shelest E."/>
            <person name="Sherlock G."/>
            <person name="Sophianopoulou V."/>
            <person name="Squina F.M."/>
            <person name="Sun H."/>
            <person name="Susca A."/>
            <person name="Todd R.B."/>
            <person name="Tsang A."/>
            <person name="Unkles S.E."/>
            <person name="van de Wiele N."/>
            <person name="van Rossen-Uffink D."/>
            <person name="Oliveira J.V."/>
            <person name="Vesth T.C."/>
            <person name="Visser J."/>
            <person name="Yu J.-H."/>
            <person name="Zhou M."/>
            <person name="Andersen M.R."/>
            <person name="Archer D.B."/>
            <person name="Baker S.E."/>
            <person name="Benoit I."/>
            <person name="Brakhage A.A."/>
            <person name="Braus G.H."/>
            <person name="Fischer R."/>
            <person name="Frisvad J.C."/>
            <person name="Goldman G.H."/>
            <person name="Houbraken J."/>
            <person name="Oakley B."/>
            <person name="Pocsi I."/>
            <person name="Scazzocchio C."/>
            <person name="Seiboth B."/>
            <person name="vanKuyk P.A."/>
            <person name="Wortman J."/>
            <person name="Dyer P.S."/>
            <person name="Grigoriev I.V."/>
        </authorList>
    </citation>
    <scope>NUCLEOTIDE SEQUENCE [LARGE SCALE GENOMIC DNA]</scope>
    <source>
        <strain evidence="2">CBS 106.47</strain>
    </source>
</reference>
<accession>A0A1M3THM8</accession>
<dbReference type="Proteomes" id="UP000184063">
    <property type="component" value="Unassembled WGS sequence"/>
</dbReference>